<evidence type="ECO:0000256" key="9">
    <source>
        <dbReference type="ARBA" id="ARBA00031432"/>
    </source>
</evidence>
<dbReference type="Pfam" id="PF14492">
    <property type="entry name" value="EFG_III"/>
    <property type="match status" value="1"/>
</dbReference>
<evidence type="ECO:0000256" key="6">
    <source>
        <dbReference type="ARBA" id="ARBA00023134"/>
    </source>
</evidence>
<dbReference type="EMBL" id="HBIB01021372">
    <property type="protein sequence ID" value="CAE0251644.1"/>
    <property type="molecule type" value="Transcribed_RNA"/>
</dbReference>
<organism evidence="13">
    <name type="scientific">Palpitomonas bilix</name>
    <dbReference type="NCBI Taxonomy" id="652834"/>
    <lineage>
        <taxon>Eukaryota</taxon>
        <taxon>Eukaryota incertae sedis</taxon>
    </lineage>
</organism>
<dbReference type="CDD" id="cd01683">
    <property type="entry name" value="EF2_IV_snRNP"/>
    <property type="match status" value="1"/>
</dbReference>
<dbReference type="GO" id="GO:0000398">
    <property type="term" value="P:mRNA splicing, via spliceosome"/>
    <property type="evidence" value="ECO:0007669"/>
    <property type="project" value="TreeGrafter"/>
</dbReference>
<dbReference type="CDD" id="cd04090">
    <property type="entry name" value="EF2_II_snRNP"/>
    <property type="match status" value="1"/>
</dbReference>
<dbReference type="Gene3D" id="2.40.30.10">
    <property type="entry name" value="Translation factors"/>
    <property type="match status" value="1"/>
</dbReference>
<dbReference type="InterPro" id="IPR005517">
    <property type="entry name" value="Transl_elong_EFG/EF2_IV"/>
</dbReference>
<dbReference type="InterPro" id="IPR035647">
    <property type="entry name" value="EFG_III/V"/>
</dbReference>
<evidence type="ECO:0000256" key="8">
    <source>
        <dbReference type="ARBA" id="ARBA00023242"/>
    </source>
</evidence>
<evidence type="ECO:0000256" key="3">
    <source>
        <dbReference type="ARBA" id="ARBA00022664"/>
    </source>
</evidence>
<dbReference type="Pfam" id="PF16004">
    <property type="entry name" value="EFTUD2"/>
    <property type="match status" value="1"/>
</dbReference>
<dbReference type="InterPro" id="IPR005225">
    <property type="entry name" value="Small_GTP-bd"/>
</dbReference>
<reference evidence="13" key="1">
    <citation type="submission" date="2021-01" db="EMBL/GenBank/DDBJ databases">
        <authorList>
            <person name="Corre E."/>
            <person name="Pelletier E."/>
            <person name="Niang G."/>
            <person name="Scheremetjew M."/>
            <person name="Finn R."/>
            <person name="Kale V."/>
            <person name="Holt S."/>
            <person name="Cochrane G."/>
            <person name="Meng A."/>
            <person name="Brown T."/>
            <person name="Cohen L."/>
        </authorList>
    </citation>
    <scope>NUCLEOTIDE SEQUENCE</scope>
    <source>
        <strain evidence="13">NIES-2562</strain>
    </source>
</reference>
<keyword evidence="5" id="KW-0547">Nucleotide-binding</keyword>
<name>A0A7S3DAK0_9EUKA</name>
<dbReference type="PANTHER" id="PTHR42908">
    <property type="entry name" value="TRANSLATION ELONGATION FACTOR-RELATED"/>
    <property type="match status" value="1"/>
</dbReference>
<protein>
    <recommendedName>
        <fullName evidence="2">116 kDa U5 small nuclear ribonucleoprotein component</fullName>
    </recommendedName>
    <alternativeName>
        <fullName evidence="9">U5 snRNP-specific protein, 116 kDa</fullName>
    </alternativeName>
</protein>
<keyword evidence="8" id="KW-0539">Nucleus</keyword>
<dbReference type="InterPro" id="IPR000640">
    <property type="entry name" value="EFG_V-like"/>
</dbReference>
<proteinExistence type="predicted"/>
<dbReference type="PANTHER" id="PTHR42908:SF6">
    <property type="entry name" value="116 KDA U5 SMALL NUCLEAR RIBONUCLEOPROTEIN COMPONENT"/>
    <property type="match status" value="1"/>
</dbReference>
<dbReference type="GO" id="GO:0030623">
    <property type="term" value="F:U5 snRNA binding"/>
    <property type="evidence" value="ECO:0007669"/>
    <property type="project" value="TreeGrafter"/>
</dbReference>
<dbReference type="InterPro" id="IPR009000">
    <property type="entry name" value="Transl_B-barrel_sf"/>
</dbReference>
<evidence type="ECO:0000256" key="1">
    <source>
        <dbReference type="ARBA" id="ARBA00004123"/>
    </source>
</evidence>
<dbReference type="FunFam" id="3.30.230.10:FF:000009">
    <property type="entry name" value="116 kDa U5 small nuclear ribonucleoprotein component"/>
    <property type="match status" value="1"/>
</dbReference>
<dbReference type="GO" id="GO:0003924">
    <property type="term" value="F:GTPase activity"/>
    <property type="evidence" value="ECO:0007669"/>
    <property type="project" value="InterPro"/>
</dbReference>
<keyword evidence="6" id="KW-0342">GTP-binding</keyword>
<dbReference type="InterPro" id="IPR027417">
    <property type="entry name" value="P-loop_NTPase"/>
</dbReference>
<feature type="region of interest" description="Disordered" evidence="11">
    <location>
        <begin position="1"/>
        <end position="48"/>
    </location>
</feature>
<dbReference type="GO" id="GO:0046540">
    <property type="term" value="C:U4/U6 x U5 tri-snRNP complex"/>
    <property type="evidence" value="ECO:0007669"/>
    <property type="project" value="TreeGrafter"/>
</dbReference>
<gene>
    <name evidence="13" type="ORF">PBIL07802_LOCUS13868</name>
</gene>
<sequence>MDDNNYDEFGNYIGPEIEDESSEDEMEEERVEEREEEQSREDDLKAGDGAMVVAGEAYDTAIVLHEDKKYYPSAEEVYGPEVETRVEDEDTQPLTQPIIAPVRVKNFDVIEKEVPETTFSATFLTSLMDCPQLVRNICFLGHLHHGKTTLMDMLVMQTHENIKPSEKGDSLRYTDTRLDEQRRGLSIKCTPMSLVLQNLAGKSFLYNIMDTPGHVNFVDEASAALRVSDGAVLVIDAVEGVLSSTEKLVKHAIEEKVPIVVVINKVDRLICELRLPPADAYFKLRHTIDELNKVIEQYSLGDETMRVSPEKGNVCFASGLFGFSFTLESFASMYGQDFPGLDVELFKNKLWGDHYYDAESRSFSRKSKGSRSVRAFVHFIMEPLYKLIGQAVGEEPKNLKATLDALGVFLTSSELHMNARPLLRTVMSRFFGPAHGLAHMISKFIPSPVEGNKVKLEHTYTGPLDDSTAKAVEACDRQGPLLINIVKLFHKPDARSFDAFGRVLSGTVHSGERVHVLGENYTVDDEEDMSVKDVAKIFVPEARYRFEINRAVAGNWVLLEGVDDSIGKTATIVAEKREEEAFICRPLRFCTIPVMKVAIEPLNPGELPKLLEGLRRISKSYPMAQTKVEESGEHVVLGTGELYMDCILHDLREMYGDVEVKVADPVVSFCETVMETSSLKCFAETPNRKNKITMIADPLEKGIAEDIETGAVSMEMPKKEVAKFFEQKYEWDILAARSVWAFGPDARGPNVLQDDTLASEVNKSLLNTVKSSVVQGFQWCVREGPLCEEPIRNVRFKVLHAELSDEPVFRGGGQIIPTARRVAYSSFLMATPRLMEPIYSVEIQAPADCADTIYTVLGRRRGHVVEEIPKPGTPFFILKGYVPVIDSYGFETDLRTHTQGQAMVLSMFDHWQVVPGDPLDKSVVLRPLEPASAAQLARDFMVKTRRRKGMSEDVSVSKFFDDPMLQQLALQQQEGANYY</sequence>
<feature type="domain" description="Tr-type G" evidence="12">
    <location>
        <begin position="132"/>
        <end position="340"/>
    </location>
</feature>
<dbReference type="InterPro" id="IPR014721">
    <property type="entry name" value="Ribsml_uS5_D2-typ_fold_subgr"/>
</dbReference>
<dbReference type="FunFam" id="3.90.1430.10:FF:000003">
    <property type="entry name" value="Elongation factor 2"/>
    <property type="match status" value="1"/>
</dbReference>
<dbReference type="InterPro" id="IPR044121">
    <property type="entry name" value="Snu114_GTP-bd"/>
</dbReference>
<dbReference type="Pfam" id="PF03764">
    <property type="entry name" value="EFG_IV"/>
    <property type="match status" value="1"/>
</dbReference>
<dbReference type="Pfam" id="PF00009">
    <property type="entry name" value="GTP_EFTU"/>
    <property type="match status" value="1"/>
</dbReference>
<dbReference type="SUPFAM" id="SSF54980">
    <property type="entry name" value="EF-G C-terminal domain-like"/>
    <property type="match status" value="2"/>
</dbReference>
<dbReference type="PROSITE" id="PS51722">
    <property type="entry name" value="G_TR_2"/>
    <property type="match status" value="1"/>
</dbReference>
<dbReference type="SMART" id="SM00889">
    <property type="entry name" value="EFG_IV"/>
    <property type="match status" value="1"/>
</dbReference>
<dbReference type="SMART" id="SM00838">
    <property type="entry name" value="EFG_C"/>
    <property type="match status" value="1"/>
</dbReference>
<comment type="subcellular location">
    <subcellularLocation>
        <location evidence="1">Nucleus</location>
    </subcellularLocation>
</comment>
<dbReference type="AlphaFoldDB" id="A0A7S3DAK0"/>
<feature type="compositionally biased region" description="Acidic residues" evidence="11">
    <location>
        <begin position="16"/>
        <end position="40"/>
    </location>
</feature>
<dbReference type="Pfam" id="PF00679">
    <property type="entry name" value="EFG_C"/>
    <property type="match status" value="1"/>
</dbReference>
<dbReference type="FunFam" id="3.40.50.300:FF:000646">
    <property type="entry name" value="U5 small nuclear ribonucleoprotein component"/>
    <property type="match status" value="1"/>
</dbReference>
<dbReference type="FunFam" id="2.40.30.10:FF:000029">
    <property type="entry name" value="116 kDa U5 small nuclear ribonucleoprotein component"/>
    <property type="match status" value="1"/>
</dbReference>
<dbReference type="CDD" id="cd04167">
    <property type="entry name" value="Snu114p"/>
    <property type="match status" value="1"/>
</dbReference>
<dbReference type="SUPFAM" id="SSF54211">
    <property type="entry name" value="Ribosomal protein S5 domain 2-like"/>
    <property type="match status" value="1"/>
</dbReference>
<comment type="function">
    <text evidence="10">Required for pre-mRNA splicing as component of the spliceosome, including pre-catalytic, catalytic and post-catalytic spliceosomal complexes. Component of the U5 snRNP and the U4/U6-U5 tri-snRNP complex, a building block of the spliceosome. As a component of the minor spliceosome, involved in the splicing of U12-type introns in pre-mRNAs.</text>
</comment>
<dbReference type="InterPro" id="IPR004161">
    <property type="entry name" value="EFTu-like_2"/>
</dbReference>
<evidence type="ECO:0000313" key="13">
    <source>
        <dbReference type="EMBL" id="CAE0251644.1"/>
    </source>
</evidence>
<dbReference type="Gene3D" id="3.30.230.10">
    <property type="match status" value="1"/>
</dbReference>
<dbReference type="InterPro" id="IPR020568">
    <property type="entry name" value="Ribosomal_Su5_D2-typ_SF"/>
</dbReference>
<evidence type="ECO:0000256" key="2">
    <source>
        <dbReference type="ARBA" id="ARBA00018774"/>
    </source>
</evidence>
<dbReference type="FunFam" id="3.30.70.240:FF:000004">
    <property type="entry name" value="116 kDa U5 small nuclear ribonucleoprotein"/>
    <property type="match status" value="1"/>
</dbReference>
<evidence type="ECO:0000256" key="4">
    <source>
        <dbReference type="ARBA" id="ARBA00022728"/>
    </source>
</evidence>
<dbReference type="FunFam" id="3.30.70.870:FF:000002">
    <property type="entry name" value="Translation elongation factor 2"/>
    <property type="match status" value="1"/>
</dbReference>
<evidence type="ECO:0000256" key="7">
    <source>
        <dbReference type="ARBA" id="ARBA00023187"/>
    </source>
</evidence>
<keyword evidence="7" id="KW-0508">mRNA splicing</keyword>
<dbReference type="SUPFAM" id="SSF50447">
    <property type="entry name" value="Translation proteins"/>
    <property type="match status" value="1"/>
</dbReference>
<evidence type="ECO:0000256" key="10">
    <source>
        <dbReference type="ARBA" id="ARBA00045974"/>
    </source>
</evidence>
<keyword evidence="4" id="KW-0747">Spliceosome</keyword>
<dbReference type="SUPFAM" id="SSF52540">
    <property type="entry name" value="P-loop containing nucleoside triphosphate hydrolases"/>
    <property type="match status" value="1"/>
</dbReference>
<dbReference type="Gene3D" id="3.40.50.300">
    <property type="entry name" value="P-loop containing nucleotide triphosphate hydrolases"/>
    <property type="match status" value="1"/>
</dbReference>
<dbReference type="Gene3D" id="3.90.1430.10">
    <property type="entry name" value="Yeast translation eEF2 (G' domain)"/>
    <property type="match status" value="1"/>
</dbReference>
<dbReference type="InterPro" id="IPR035655">
    <property type="entry name" value="U5-116kDa_C"/>
</dbReference>
<evidence type="ECO:0000256" key="11">
    <source>
        <dbReference type="SAM" id="MobiDB-lite"/>
    </source>
</evidence>
<dbReference type="CDD" id="cd04098">
    <property type="entry name" value="eEF2_C_snRNP"/>
    <property type="match status" value="1"/>
</dbReference>
<dbReference type="InterPro" id="IPR041095">
    <property type="entry name" value="EFG_II"/>
</dbReference>
<dbReference type="GO" id="GO:0071007">
    <property type="term" value="C:U2-type catalytic step 2 spliceosome"/>
    <property type="evidence" value="ECO:0007669"/>
    <property type="project" value="TreeGrafter"/>
</dbReference>
<dbReference type="GO" id="GO:0005525">
    <property type="term" value="F:GTP binding"/>
    <property type="evidence" value="ECO:0007669"/>
    <property type="project" value="UniProtKB-KW"/>
</dbReference>
<dbReference type="Gene3D" id="3.30.70.240">
    <property type="match status" value="1"/>
</dbReference>
<dbReference type="Gene3D" id="3.30.70.870">
    <property type="entry name" value="Elongation Factor G (Translational Gtpase), domain 3"/>
    <property type="match status" value="1"/>
</dbReference>
<keyword evidence="3" id="KW-0507">mRNA processing</keyword>
<dbReference type="Pfam" id="PF03144">
    <property type="entry name" value="GTP_EFTU_D2"/>
    <property type="match status" value="1"/>
</dbReference>
<dbReference type="NCBIfam" id="TIGR00231">
    <property type="entry name" value="small_GTP"/>
    <property type="match status" value="1"/>
</dbReference>
<dbReference type="InterPro" id="IPR031950">
    <property type="entry name" value="EFTUD2_N"/>
</dbReference>
<evidence type="ECO:0000256" key="5">
    <source>
        <dbReference type="ARBA" id="ARBA00022741"/>
    </source>
</evidence>
<evidence type="ECO:0000259" key="12">
    <source>
        <dbReference type="PROSITE" id="PS51722"/>
    </source>
</evidence>
<dbReference type="PRINTS" id="PR00315">
    <property type="entry name" value="ELONGATNFCT"/>
</dbReference>
<dbReference type="InterPro" id="IPR000795">
    <property type="entry name" value="T_Tr_GTP-bd_dom"/>
</dbReference>
<dbReference type="GO" id="GO:0005829">
    <property type="term" value="C:cytosol"/>
    <property type="evidence" value="ECO:0007669"/>
    <property type="project" value="TreeGrafter"/>
</dbReference>
<accession>A0A7S3DAK0</accession>